<dbReference type="Gene3D" id="3.30.710.10">
    <property type="entry name" value="Potassium Channel Kv1.1, Chain A"/>
    <property type="match status" value="1"/>
</dbReference>
<evidence type="ECO:0000313" key="2">
    <source>
        <dbReference type="EMBL" id="KAG2213610.1"/>
    </source>
</evidence>
<dbReference type="InterPro" id="IPR011333">
    <property type="entry name" value="SKP1/BTB/POZ_sf"/>
</dbReference>
<dbReference type="InterPro" id="IPR003131">
    <property type="entry name" value="T1-type_BTB"/>
</dbReference>
<feature type="domain" description="BTB" evidence="1">
    <location>
        <begin position="6"/>
        <end position="112"/>
    </location>
</feature>
<dbReference type="PANTHER" id="PTHR11145:SF8">
    <property type="entry name" value="RE57120P"/>
    <property type="match status" value="1"/>
</dbReference>
<comment type="caution">
    <text evidence="2">The sequence shown here is derived from an EMBL/GenBank/DDBJ whole genome shotgun (WGS) entry which is preliminary data.</text>
</comment>
<dbReference type="Proteomes" id="UP000650833">
    <property type="component" value="Unassembled WGS sequence"/>
</dbReference>
<dbReference type="GO" id="GO:0051260">
    <property type="term" value="P:protein homooligomerization"/>
    <property type="evidence" value="ECO:0007669"/>
    <property type="project" value="InterPro"/>
</dbReference>
<dbReference type="InterPro" id="IPR045068">
    <property type="entry name" value="BACURD1-3"/>
</dbReference>
<accession>A0A8H7RN59</accession>
<sequence>MTSILRLVKLNVGGTKFLLNYNIIKQSNILLDEYEKKLADSSTDIKGDESDQVLDIFVDRNGELFQDILEYWRSENILANDQEHLKKLKNEAIYFQINGMIAQIDQILKDSEATEDDFDYQVIQHPFNCNYLIKPSEGELKSFEHDATIVTGYTYCHSHNAYESKLVIKRPKKKVKLNRN</sequence>
<dbReference type="OrthoDB" id="2414723at2759"/>
<evidence type="ECO:0000259" key="1">
    <source>
        <dbReference type="SMART" id="SM00225"/>
    </source>
</evidence>
<dbReference type="Pfam" id="PF02214">
    <property type="entry name" value="BTB_2"/>
    <property type="match status" value="1"/>
</dbReference>
<dbReference type="SUPFAM" id="SSF54695">
    <property type="entry name" value="POZ domain"/>
    <property type="match status" value="1"/>
</dbReference>
<reference evidence="2" key="1">
    <citation type="submission" date="2020-12" db="EMBL/GenBank/DDBJ databases">
        <title>Metabolic potential, ecology and presence of endohyphal bacteria is reflected in genomic diversity of Mucoromycotina.</title>
        <authorList>
            <person name="Muszewska A."/>
            <person name="Okrasinska A."/>
            <person name="Steczkiewicz K."/>
            <person name="Drgas O."/>
            <person name="Orlowska M."/>
            <person name="Perlinska-Lenart U."/>
            <person name="Aleksandrzak-Piekarczyk T."/>
            <person name="Szatraj K."/>
            <person name="Zielenkiewicz U."/>
            <person name="Pilsyk S."/>
            <person name="Malc E."/>
            <person name="Mieczkowski P."/>
            <person name="Kruszewska J.S."/>
            <person name="Biernat P."/>
            <person name="Pawlowska J."/>
        </authorList>
    </citation>
    <scope>NUCLEOTIDE SEQUENCE</scope>
    <source>
        <strain evidence="2">CBS 226.32</strain>
    </source>
</reference>
<dbReference type="AlphaFoldDB" id="A0A8H7RN59"/>
<dbReference type="SMART" id="SM00225">
    <property type="entry name" value="BTB"/>
    <property type="match status" value="1"/>
</dbReference>
<evidence type="ECO:0000313" key="3">
    <source>
        <dbReference type="Proteomes" id="UP000650833"/>
    </source>
</evidence>
<proteinExistence type="predicted"/>
<dbReference type="EMBL" id="JAEPRC010000035">
    <property type="protein sequence ID" value="KAG2213610.1"/>
    <property type="molecule type" value="Genomic_DNA"/>
</dbReference>
<protein>
    <recommendedName>
        <fullName evidence="1">BTB domain-containing protein</fullName>
    </recommendedName>
</protein>
<gene>
    <name evidence="2" type="ORF">INT46_002762</name>
</gene>
<dbReference type="PANTHER" id="PTHR11145">
    <property type="entry name" value="BTB/POZ DOMAIN-CONTAINING ADAPTER FOR CUL3-MEDIATED RHOA DEGRADATION PROTEIN FAMILY MEMBER"/>
    <property type="match status" value="1"/>
</dbReference>
<name>A0A8H7RN59_9FUNG</name>
<keyword evidence="3" id="KW-1185">Reference proteome</keyword>
<dbReference type="InterPro" id="IPR000210">
    <property type="entry name" value="BTB/POZ_dom"/>
</dbReference>
<organism evidence="2 3">
    <name type="scientific">Mucor plumbeus</name>
    <dbReference type="NCBI Taxonomy" id="97098"/>
    <lineage>
        <taxon>Eukaryota</taxon>
        <taxon>Fungi</taxon>
        <taxon>Fungi incertae sedis</taxon>
        <taxon>Mucoromycota</taxon>
        <taxon>Mucoromycotina</taxon>
        <taxon>Mucoromycetes</taxon>
        <taxon>Mucorales</taxon>
        <taxon>Mucorineae</taxon>
        <taxon>Mucoraceae</taxon>
        <taxon>Mucor</taxon>
    </lineage>
</organism>